<keyword evidence="2" id="KW-0548">Nucleotidyltransferase</keyword>
<dbReference type="Gene3D" id="3.30.70.270">
    <property type="match status" value="1"/>
</dbReference>
<dbReference type="Proteomes" id="UP000553862">
    <property type="component" value="Unassembled WGS sequence"/>
</dbReference>
<dbReference type="AlphaFoldDB" id="A0A7L3UXT3"/>
<evidence type="ECO:0000313" key="9">
    <source>
        <dbReference type="EMBL" id="NXV56890.1"/>
    </source>
</evidence>
<keyword evidence="5" id="KW-0378">Hydrolase</keyword>
<keyword evidence="6" id="KW-0695">RNA-directed DNA polymerase</keyword>
<evidence type="ECO:0000256" key="1">
    <source>
        <dbReference type="ARBA" id="ARBA00022679"/>
    </source>
</evidence>
<feature type="non-terminal residue" evidence="9">
    <location>
        <position position="1"/>
    </location>
</feature>
<feature type="domain" description="Reverse transcriptase thumb" evidence="8">
    <location>
        <begin position="38"/>
        <end position="96"/>
    </location>
</feature>
<feature type="non-terminal residue" evidence="9">
    <location>
        <position position="233"/>
    </location>
</feature>
<organism evidence="9 10">
    <name type="scientific">Molothrus ater</name>
    <name type="common">Brown-headed cowbird</name>
    <dbReference type="NCBI Taxonomy" id="84834"/>
    <lineage>
        <taxon>Eukaryota</taxon>
        <taxon>Metazoa</taxon>
        <taxon>Chordata</taxon>
        <taxon>Craniata</taxon>
        <taxon>Vertebrata</taxon>
        <taxon>Euteleostomi</taxon>
        <taxon>Archelosauria</taxon>
        <taxon>Archosauria</taxon>
        <taxon>Dinosauria</taxon>
        <taxon>Saurischia</taxon>
        <taxon>Theropoda</taxon>
        <taxon>Coelurosauria</taxon>
        <taxon>Aves</taxon>
        <taxon>Neognathae</taxon>
        <taxon>Neoaves</taxon>
        <taxon>Telluraves</taxon>
        <taxon>Australaves</taxon>
        <taxon>Passeriformes</taxon>
        <taxon>Passeroidea</taxon>
        <taxon>Icteridae</taxon>
        <taxon>Molothrus</taxon>
    </lineage>
</organism>
<dbReference type="PANTHER" id="PTHR41694">
    <property type="entry name" value="ENDOGENOUS RETROVIRUS GROUP K MEMBER POL PROTEIN"/>
    <property type="match status" value="1"/>
</dbReference>
<evidence type="ECO:0000256" key="6">
    <source>
        <dbReference type="ARBA" id="ARBA00022918"/>
    </source>
</evidence>
<name>A0A7L3UXT3_MOLAT</name>
<dbReference type="GO" id="GO:0003964">
    <property type="term" value="F:RNA-directed DNA polymerase activity"/>
    <property type="evidence" value="ECO:0007669"/>
    <property type="project" value="UniProtKB-KW"/>
</dbReference>
<dbReference type="GO" id="GO:0004519">
    <property type="term" value="F:endonuclease activity"/>
    <property type="evidence" value="ECO:0007669"/>
    <property type="project" value="UniProtKB-KW"/>
</dbReference>
<accession>A0A7L3UXT3</accession>
<evidence type="ECO:0000256" key="3">
    <source>
        <dbReference type="ARBA" id="ARBA00022722"/>
    </source>
</evidence>
<dbReference type="GO" id="GO:0016787">
    <property type="term" value="F:hydrolase activity"/>
    <property type="evidence" value="ECO:0007669"/>
    <property type="project" value="UniProtKB-KW"/>
</dbReference>
<keyword evidence="7" id="KW-0472">Membrane</keyword>
<keyword evidence="4" id="KW-0255">Endonuclease</keyword>
<feature type="transmembrane region" description="Helical" evidence="7">
    <location>
        <begin position="176"/>
        <end position="198"/>
    </location>
</feature>
<keyword evidence="7" id="KW-1133">Transmembrane helix</keyword>
<dbReference type="InterPro" id="IPR043502">
    <property type="entry name" value="DNA/RNA_pol_sf"/>
</dbReference>
<keyword evidence="10" id="KW-1185">Reference proteome</keyword>
<evidence type="ECO:0000256" key="5">
    <source>
        <dbReference type="ARBA" id="ARBA00022801"/>
    </source>
</evidence>
<comment type="caution">
    <text evidence="9">The sequence shown here is derived from an EMBL/GenBank/DDBJ whole genome shotgun (WGS) entry which is preliminary data.</text>
</comment>
<gene>
    <name evidence="9" type="primary">Ervk11_1</name>
    <name evidence="9" type="ORF">MOLATE_R03129</name>
</gene>
<evidence type="ECO:0000256" key="2">
    <source>
        <dbReference type="ARBA" id="ARBA00022695"/>
    </source>
</evidence>
<dbReference type="InterPro" id="IPR043128">
    <property type="entry name" value="Rev_trsase/Diguanyl_cyclase"/>
</dbReference>
<dbReference type="Pfam" id="PF06817">
    <property type="entry name" value="RVT_thumb"/>
    <property type="match status" value="1"/>
</dbReference>
<dbReference type="EMBL" id="VZUF01134790">
    <property type="protein sequence ID" value="NXV56890.1"/>
    <property type="molecule type" value="Genomic_DNA"/>
</dbReference>
<dbReference type="InterPro" id="IPR010661">
    <property type="entry name" value="RVT_thumb"/>
</dbReference>
<reference evidence="9 10" key="1">
    <citation type="submission" date="2019-09" db="EMBL/GenBank/DDBJ databases">
        <title>Bird 10,000 Genomes (B10K) Project - Family phase.</title>
        <authorList>
            <person name="Zhang G."/>
        </authorList>
    </citation>
    <scope>NUCLEOTIDE SEQUENCE [LARGE SCALE GENOMIC DNA]</scope>
    <source>
        <strain evidence="9">OUT-0049</strain>
        <tissue evidence="9">Muscle</tissue>
    </source>
</reference>
<dbReference type="SUPFAM" id="SSF56672">
    <property type="entry name" value="DNA/RNA polymerases"/>
    <property type="match status" value="1"/>
</dbReference>
<sequence length="233" mass="26648">IEKAGMEIREDKIQYTKPWTYLGVQIRERTIVPQQITRNDDPKTLRDLHSLCGSINWVRPLFGITTEDLAPLFNLLCGPKDLDSPCTLTEEARGAITKVQEALRNKEKQKIQAKLPFSLIILNLARQPHALIFQWDPKAPDPLLITEWIFLPHQMSKTVSTQQMFALLMVKARQRLITLAGVDFCLISLPITTVYLQMLLQQSEVFQMALTDFSEQLSTHLLKHKLVATGFNL</sequence>
<keyword evidence="1" id="KW-0808">Transferase</keyword>
<dbReference type="PANTHER" id="PTHR41694:SF3">
    <property type="entry name" value="RNA-DIRECTED DNA POLYMERASE-RELATED"/>
    <property type="match status" value="1"/>
</dbReference>
<keyword evidence="3" id="KW-0540">Nuclease</keyword>
<keyword evidence="7" id="KW-0812">Transmembrane</keyword>
<evidence type="ECO:0000259" key="8">
    <source>
        <dbReference type="Pfam" id="PF06817"/>
    </source>
</evidence>
<dbReference type="GO" id="GO:0035613">
    <property type="term" value="F:RNA stem-loop binding"/>
    <property type="evidence" value="ECO:0007669"/>
    <property type="project" value="TreeGrafter"/>
</dbReference>
<evidence type="ECO:0000256" key="7">
    <source>
        <dbReference type="SAM" id="Phobius"/>
    </source>
</evidence>
<protein>
    <submittedName>
        <fullName evidence="9">POK11 protein</fullName>
    </submittedName>
</protein>
<evidence type="ECO:0000256" key="4">
    <source>
        <dbReference type="ARBA" id="ARBA00022759"/>
    </source>
</evidence>
<evidence type="ECO:0000313" key="10">
    <source>
        <dbReference type="Proteomes" id="UP000553862"/>
    </source>
</evidence>
<proteinExistence type="predicted"/>